<dbReference type="PANTHER" id="PTHR11403">
    <property type="entry name" value="CYTOCHROME C OXIDASE SUBUNIT III"/>
    <property type="match status" value="1"/>
</dbReference>
<feature type="transmembrane region" description="Helical" evidence="8">
    <location>
        <begin position="20"/>
        <end position="39"/>
    </location>
</feature>
<evidence type="ECO:0000256" key="2">
    <source>
        <dbReference type="ARBA" id="ARBA00010581"/>
    </source>
</evidence>
<evidence type="ECO:0000259" key="9">
    <source>
        <dbReference type="PROSITE" id="PS50253"/>
    </source>
</evidence>
<dbReference type="PANTHER" id="PTHR11403:SF2">
    <property type="entry name" value="CYTOCHROME BO(3) UBIQUINOL OXIDASE SUBUNIT 3"/>
    <property type="match status" value="1"/>
</dbReference>
<accession>A0A2K8L2M8</accession>
<dbReference type="Pfam" id="PF00510">
    <property type="entry name" value="COX3"/>
    <property type="match status" value="1"/>
</dbReference>
<dbReference type="GO" id="GO:0016491">
    <property type="term" value="F:oxidoreductase activity"/>
    <property type="evidence" value="ECO:0007669"/>
    <property type="project" value="UniProtKB-KW"/>
</dbReference>
<dbReference type="PROSITE" id="PS50253">
    <property type="entry name" value="COX3"/>
    <property type="match status" value="1"/>
</dbReference>
<dbReference type="KEGG" id="maes:Ga0123461_1688"/>
<evidence type="ECO:0000256" key="1">
    <source>
        <dbReference type="ARBA" id="ARBA00004651"/>
    </source>
</evidence>
<organism evidence="10 11">
    <name type="scientific">Mariprofundus aestuarium</name>
    <dbReference type="NCBI Taxonomy" id="1921086"/>
    <lineage>
        <taxon>Bacteria</taxon>
        <taxon>Pseudomonadati</taxon>
        <taxon>Pseudomonadota</taxon>
        <taxon>Candidatius Mariprofundia</taxon>
        <taxon>Mariprofundales</taxon>
        <taxon>Mariprofundaceae</taxon>
        <taxon>Mariprofundus</taxon>
    </lineage>
</organism>
<feature type="domain" description="Heme-copper oxidase subunit III family profile" evidence="9">
    <location>
        <begin position="80"/>
        <end position="252"/>
    </location>
</feature>
<evidence type="ECO:0000313" key="10">
    <source>
        <dbReference type="EMBL" id="ATX80101.1"/>
    </source>
</evidence>
<dbReference type="InterPro" id="IPR024791">
    <property type="entry name" value="Cyt_c/ubiquinol_Oxase_su3"/>
</dbReference>
<comment type="subcellular location">
    <subcellularLocation>
        <location evidence="1 7">Cell membrane</location>
        <topology evidence="1 7">Multi-pass membrane protein</topology>
    </subcellularLocation>
</comment>
<dbReference type="InterPro" id="IPR000298">
    <property type="entry name" value="Cyt_c_oxidase-like_su3"/>
</dbReference>
<feature type="transmembrane region" description="Helical" evidence="8">
    <location>
        <begin position="231"/>
        <end position="251"/>
    </location>
</feature>
<evidence type="ECO:0000256" key="3">
    <source>
        <dbReference type="ARBA" id="ARBA00022475"/>
    </source>
</evidence>
<evidence type="ECO:0000256" key="6">
    <source>
        <dbReference type="ARBA" id="ARBA00023136"/>
    </source>
</evidence>
<dbReference type="Gene3D" id="1.20.120.80">
    <property type="entry name" value="Cytochrome c oxidase, subunit III, four-helix bundle"/>
    <property type="match status" value="1"/>
</dbReference>
<evidence type="ECO:0000313" key="11">
    <source>
        <dbReference type="Proteomes" id="UP000231701"/>
    </source>
</evidence>
<dbReference type="InterPro" id="IPR013833">
    <property type="entry name" value="Cyt_c_oxidase_su3_a-hlx"/>
</dbReference>
<dbReference type="AlphaFoldDB" id="A0A2K8L2M8"/>
<evidence type="ECO:0000256" key="5">
    <source>
        <dbReference type="ARBA" id="ARBA00022989"/>
    </source>
</evidence>
<proteinExistence type="inferred from homology"/>
<dbReference type="GO" id="GO:0019646">
    <property type="term" value="P:aerobic electron transport chain"/>
    <property type="evidence" value="ECO:0007669"/>
    <property type="project" value="InterPro"/>
</dbReference>
<dbReference type="OrthoDB" id="9810850at2"/>
<dbReference type="InterPro" id="IPR035973">
    <property type="entry name" value="Cyt_c_oxidase_su3-like_sf"/>
</dbReference>
<sequence>MSEEIKHYTAHWHTSPNPLLVGFGAGLFLPLAFMAQFVYEMQTVALVVLAVGAGMTIMGGLGWAAETIGVIDDENWSPSAMFMFIGTEIMTIGGVLAGYWVARLGAPVWPPEGTPADLGANGAVISTLILILSSFTIGIARKKELNGDASGFATFTLISVAIWVVFMYMTIAGWSELQAQGFTIGVNAFATALYGFTGIHFAHLVMGILVMLTCVPSAFKGRLSFSYTRAMSMYVHFVNVLGVWVLLQVYFW</sequence>
<gene>
    <name evidence="10" type="ORF">Ga0123461_1688</name>
</gene>
<dbReference type="GO" id="GO:0004129">
    <property type="term" value="F:cytochrome-c oxidase activity"/>
    <property type="evidence" value="ECO:0007669"/>
    <property type="project" value="InterPro"/>
</dbReference>
<feature type="transmembrane region" description="Helical" evidence="8">
    <location>
        <begin position="80"/>
        <end position="102"/>
    </location>
</feature>
<comment type="similarity">
    <text evidence="2 7">Belongs to the cytochrome c oxidase subunit 3 family.</text>
</comment>
<keyword evidence="10" id="KW-0560">Oxidoreductase</keyword>
<dbReference type="SUPFAM" id="SSF81452">
    <property type="entry name" value="Cytochrome c oxidase subunit III-like"/>
    <property type="match status" value="1"/>
</dbReference>
<evidence type="ECO:0000256" key="7">
    <source>
        <dbReference type="RuleBase" id="RU003376"/>
    </source>
</evidence>
<dbReference type="GO" id="GO:0005886">
    <property type="term" value="C:plasma membrane"/>
    <property type="evidence" value="ECO:0007669"/>
    <property type="project" value="UniProtKB-SubCell"/>
</dbReference>
<feature type="transmembrane region" description="Helical" evidence="8">
    <location>
        <begin position="194"/>
        <end position="219"/>
    </location>
</feature>
<keyword evidence="5 8" id="KW-1133">Transmembrane helix</keyword>
<dbReference type="Proteomes" id="UP000231701">
    <property type="component" value="Chromosome"/>
</dbReference>
<keyword evidence="4 7" id="KW-0812">Transmembrane</keyword>
<keyword evidence="6 8" id="KW-0472">Membrane</keyword>
<reference evidence="10 11" key="1">
    <citation type="submission" date="2016-12" db="EMBL/GenBank/DDBJ databases">
        <title>Isolation and genomic insights into novel planktonic Zetaproteobacteria from stratified waters of the Chesapeake Bay.</title>
        <authorList>
            <person name="McAllister S.M."/>
            <person name="Kato S."/>
            <person name="Chan C.S."/>
            <person name="Chiu B.K."/>
            <person name="Field E.K."/>
        </authorList>
    </citation>
    <scope>NUCLEOTIDE SEQUENCE [LARGE SCALE GENOMIC DNA]</scope>
    <source>
        <strain evidence="10 11">CP-5</strain>
    </source>
</reference>
<feature type="transmembrane region" description="Helical" evidence="8">
    <location>
        <begin position="122"/>
        <end position="140"/>
    </location>
</feature>
<name>A0A2K8L2M8_MARES</name>
<dbReference type="RefSeq" id="WP_100277915.1">
    <property type="nucleotide sequence ID" value="NZ_CP018799.1"/>
</dbReference>
<protein>
    <submittedName>
        <fullName evidence="10">Cytochrome c oxidase subunit 3</fullName>
        <ecNumber evidence="10">1.9.3.1</ecNumber>
    </submittedName>
</protein>
<dbReference type="EMBL" id="CP018799">
    <property type="protein sequence ID" value="ATX80101.1"/>
    <property type="molecule type" value="Genomic_DNA"/>
</dbReference>
<evidence type="ECO:0000256" key="4">
    <source>
        <dbReference type="ARBA" id="ARBA00022692"/>
    </source>
</evidence>
<dbReference type="EC" id="1.9.3.1" evidence="10"/>
<keyword evidence="11" id="KW-1185">Reference proteome</keyword>
<evidence type="ECO:0000256" key="8">
    <source>
        <dbReference type="SAM" id="Phobius"/>
    </source>
</evidence>
<keyword evidence="3" id="KW-1003">Cell membrane</keyword>
<feature type="transmembrane region" description="Helical" evidence="8">
    <location>
        <begin position="45"/>
        <end position="68"/>
    </location>
</feature>
<feature type="transmembrane region" description="Helical" evidence="8">
    <location>
        <begin position="152"/>
        <end position="174"/>
    </location>
</feature>